<proteinExistence type="predicted"/>
<reference evidence="2" key="1">
    <citation type="submission" date="2016-10" db="EMBL/GenBank/DDBJ databases">
        <authorList>
            <person name="Varghese N."/>
        </authorList>
    </citation>
    <scope>NUCLEOTIDE SEQUENCE [LARGE SCALE GENOMIC DNA]</scope>
    <source>
        <strain evidence="2">DSM 45096 / BCRC 16803 / CGMCC 4.1857 / CIP 109030 / JCM 12277 / KCTC 19219 / NBRC 100920 / 33214</strain>
    </source>
</reference>
<accession>A0A1H8BA07</accession>
<evidence type="ECO:0000313" key="2">
    <source>
        <dbReference type="Proteomes" id="UP000183015"/>
    </source>
</evidence>
<dbReference type="RefSeq" id="WP_042449444.1">
    <property type="nucleotide sequence ID" value="NZ_BBPN01000016.1"/>
</dbReference>
<dbReference type="STRING" id="235985.SAMN05414137_1605"/>
<sequence>MSGDIPLTFVFASCPPGQVAPLIQALDDLSYVSPWCGQHEDGTCLPLGEMTTDFEAYRDDLHEAFAALAGAAPGAAFAVVGGASEDGPGLLLLHHSTLGPYRQDVAPEDDRLSPLFSRAQLEEILSSASTPAELDYALGGPWVQEFASRPRGCQSHYTAAELEAQAGQLRWSVATGALAVHRRMRDSSGQLWATATWHTGGSVVLTGDDGLHRITDRTTDRASADAALAQRLKWLRRH</sequence>
<evidence type="ECO:0000313" key="1">
    <source>
        <dbReference type="EMBL" id="SEM79643.1"/>
    </source>
</evidence>
<dbReference type="OrthoDB" id="4351172at2"/>
<organism evidence="1 2">
    <name type="scientific">Streptacidiphilus jiangxiensis</name>
    <dbReference type="NCBI Taxonomy" id="235985"/>
    <lineage>
        <taxon>Bacteria</taxon>
        <taxon>Bacillati</taxon>
        <taxon>Actinomycetota</taxon>
        <taxon>Actinomycetes</taxon>
        <taxon>Kitasatosporales</taxon>
        <taxon>Streptomycetaceae</taxon>
        <taxon>Streptacidiphilus</taxon>
    </lineage>
</organism>
<protein>
    <submittedName>
        <fullName evidence="1">Uncharacterized protein</fullName>
    </submittedName>
</protein>
<keyword evidence="2" id="KW-1185">Reference proteome</keyword>
<gene>
    <name evidence="1" type="ORF">SAMN05414137_1605</name>
</gene>
<dbReference type="AlphaFoldDB" id="A0A1H8BA07"/>
<name>A0A1H8BA07_STRJI</name>
<dbReference type="Proteomes" id="UP000183015">
    <property type="component" value="Unassembled WGS sequence"/>
</dbReference>
<dbReference type="EMBL" id="FOAZ01000060">
    <property type="protein sequence ID" value="SEM79643.1"/>
    <property type="molecule type" value="Genomic_DNA"/>
</dbReference>